<keyword evidence="4" id="KW-1185">Reference proteome</keyword>
<accession>A0A9Q0BUH8</accession>
<evidence type="ECO:0008006" key="5">
    <source>
        <dbReference type="Google" id="ProtNLM"/>
    </source>
</evidence>
<feature type="compositionally biased region" description="Acidic residues" evidence="2">
    <location>
        <begin position="292"/>
        <end position="308"/>
    </location>
</feature>
<comment type="similarity">
    <text evidence="1">Belongs to the CFAP97 family.</text>
</comment>
<feature type="region of interest" description="Disordered" evidence="2">
    <location>
        <begin position="1"/>
        <end position="100"/>
    </location>
</feature>
<feature type="region of interest" description="Disordered" evidence="2">
    <location>
        <begin position="254"/>
        <end position="308"/>
    </location>
</feature>
<feature type="region of interest" description="Disordered" evidence="2">
    <location>
        <begin position="130"/>
        <end position="227"/>
    </location>
</feature>
<dbReference type="OrthoDB" id="515313at2759"/>
<evidence type="ECO:0000256" key="2">
    <source>
        <dbReference type="SAM" id="MobiDB-lite"/>
    </source>
</evidence>
<protein>
    <recommendedName>
        <fullName evidence="5">Protein hemingway</fullName>
    </recommendedName>
</protein>
<evidence type="ECO:0000313" key="4">
    <source>
        <dbReference type="Proteomes" id="UP001059596"/>
    </source>
</evidence>
<name>A0A9Q0BUH8_9MUSC</name>
<dbReference type="InterPro" id="IPR029488">
    <property type="entry name" value="Hmw/CFAP97"/>
</dbReference>
<feature type="compositionally biased region" description="Acidic residues" evidence="2">
    <location>
        <begin position="208"/>
        <end position="227"/>
    </location>
</feature>
<feature type="compositionally biased region" description="Acidic residues" evidence="2">
    <location>
        <begin position="159"/>
        <end position="192"/>
    </location>
</feature>
<feature type="compositionally biased region" description="Acidic residues" evidence="2">
    <location>
        <begin position="65"/>
        <end position="76"/>
    </location>
</feature>
<feature type="region of interest" description="Disordered" evidence="2">
    <location>
        <begin position="480"/>
        <end position="511"/>
    </location>
</feature>
<dbReference type="Proteomes" id="UP001059596">
    <property type="component" value="Chromosome 3R"/>
</dbReference>
<evidence type="ECO:0000313" key="3">
    <source>
        <dbReference type="EMBL" id="KAI8045052.1"/>
    </source>
</evidence>
<proteinExistence type="inferred from homology"/>
<organism evidence="3 4">
    <name type="scientific">Drosophila gunungcola</name>
    <name type="common">fruit fly</name>
    <dbReference type="NCBI Taxonomy" id="103775"/>
    <lineage>
        <taxon>Eukaryota</taxon>
        <taxon>Metazoa</taxon>
        <taxon>Ecdysozoa</taxon>
        <taxon>Arthropoda</taxon>
        <taxon>Hexapoda</taxon>
        <taxon>Insecta</taxon>
        <taxon>Pterygota</taxon>
        <taxon>Neoptera</taxon>
        <taxon>Endopterygota</taxon>
        <taxon>Diptera</taxon>
        <taxon>Brachycera</taxon>
        <taxon>Muscomorpha</taxon>
        <taxon>Ephydroidea</taxon>
        <taxon>Drosophilidae</taxon>
        <taxon>Drosophila</taxon>
        <taxon>Sophophora</taxon>
    </lineage>
</organism>
<reference evidence="3" key="1">
    <citation type="journal article" date="2023" name="Genome Biol. Evol.">
        <title>Long-read-based Genome Assembly of Drosophila gunungcola Reveals Fewer Chemosensory Genes in Flower-breeding Species.</title>
        <authorList>
            <person name="Negi A."/>
            <person name="Liao B.Y."/>
            <person name="Yeh S.D."/>
        </authorList>
    </citation>
    <scope>NUCLEOTIDE SEQUENCE</scope>
    <source>
        <strain evidence="3">Sukarami</strain>
    </source>
</reference>
<dbReference type="PANTHER" id="PTHR23035">
    <property type="entry name" value="CILIA- AND FLAGELLA-ASSOCIATED PROTEIN 97-RELATED"/>
    <property type="match status" value="1"/>
</dbReference>
<comment type="caution">
    <text evidence="3">The sequence shown here is derived from an EMBL/GenBank/DDBJ whole genome shotgun (WGS) entry which is preliminary data.</text>
</comment>
<feature type="compositionally biased region" description="Basic and acidic residues" evidence="2">
    <location>
        <begin position="280"/>
        <end position="291"/>
    </location>
</feature>
<feature type="compositionally biased region" description="Polar residues" evidence="2">
    <location>
        <begin position="500"/>
        <end position="509"/>
    </location>
</feature>
<dbReference type="EMBL" id="JAMKOV010000001">
    <property type="protein sequence ID" value="KAI8045052.1"/>
    <property type="molecule type" value="Genomic_DNA"/>
</dbReference>
<dbReference type="Pfam" id="PF13879">
    <property type="entry name" value="Hmw_CFAP97"/>
    <property type="match status" value="1"/>
</dbReference>
<gene>
    <name evidence="3" type="ORF">M5D96_001229</name>
</gene>
<dbReference type="PANTHER" id="PTHR23035:SF1">
    <property type="entry name" value="CILIA- AND FLAGELLA-ASSOCIATED PROTEIN 97"/>
    <property type="match status" value="1"/>
</dbReference>
<sequence>MSDAGENSDEEYYAEESFEEDSQSEVEEQETAEEEEEVEEEGEDEDEENVESEEPDPNIARLLEESDTQSESDMEAEFLRGNPHARRQMATRTSGGFNRDRMVSYMSSSSEDESQVVITKTVAEVNQLSLRLDTSLEDETPSVRTLMPGSAHSPTKEENVDEDDNEGDDDEDAEVEEVEEEEELQEDADDAQSDGTMDSNDGRQPVEGSDEEDGTDVEVEQLEEDEPLVTAVCKKTVQQKMQLAQEDIVSLVDASDNSSEHSVVTMGAPGDETDVTLADDSPRFRKQHPETETESETVIERTDPEEDQMDNPIQNLNELADASLAQQPDLARVRYLEQQMTQMSELIMKSFQINGGAPNSQAFEQLAMATELMQQRSHRLEETESEMASMTESAMTSARSLGGGRPPIRMRVQRSQEALITTRSSRLVRPKCRCPSESDLLVQEQELERGQQLGQSLKPNERDLGMGMGEGYFEDECGQGDGLMRHPQQRKPPEFDRRANSGTPSSFNSDGCDYPINVSRSRCSNDKVNYKNAGRKSYSFTNPQLREIERQNQILLRKMMTVKPTATIKASTSSLKFNAPDKRQQPPAPRLSSAAVNRKKFQRQVDLDNELLKRKLEAIGTRRPQFK</sequence>
<feature type="compositionally biased region" description="Acidic residues" evidence="2">
    <location>
        <begin position="1"/>
        <end position="56"/>
    </location>
</feature>
<evidence type="ECO:0000256" key="1">
    <source>
        <dbReference type="ARBA" id="ARBA00008315"/>
    </source>
</evidence>
<dbReference type="AlphaFoldDB" id="A0A9Q0BUH8"/>
<feature type="region of interest" description="Disordered" evidence="2">
    <location>
        <begin position="573"/>
        <end position="599"/>
    </location>
</feature>
<dbReference type="InterPro" id="IPR038791">
    <property type="entry name" value="Cfap97/Hemingway"/>
</dbReference>